<comment type="caution">
    <text evidence="1">The sequence shown here is derived from an EMBL/GenBank/DDBJ whole genome shotgun (WGS) entry which is preliminary data.</text>
</comment>
<organism evidence="1 2">
    <name type="scientific">Caerostris extrusa</name>
    <name type="common">Bark spider</name>
    <name type="synonym">Caerostris bankana</name>
    <dbReference type="NCBI Taxonomy" id="172846"/>
    <lineage>
        <taxon>Eukaryota</taxon>
        <taxon>Metazoa</taxon>
        <taxon>Ecdysozoa</taxon>
        <taxon>Arthropoda</taxon>
        <taxon>Chelicerata</taxon>
        <taxon>Arachnida</taxon>
        <taxon>Araneae</taxon>
        <taxon>Araneomorphae</taxon>
        <taxon>Entelegynae</taxon>
        <taxon>Araneoidea</taxon>
        <taxon>Araneidae</taxon>
        <taxon>Caerostris</taxon>
    </lineage>
</organism>
<name>A0AAV4X6K2_CAEEX</name>
<reference evidence="1 2" key="1">
    <citation type="submission" date="2021-06" db="EMBL/GenBank/DDBJ databases">
        <title>Caerostris extrusa draft genome.</title>
        <authorList>
            <person name="Kono N."/>
            <person name="Arakawa K."/>
        </authorList>
    </citation>
    <scope>NUCLEOTIDE SEQUENCE [LARGE SCALE GENOMIC DNA]</scope>
</reference>
<dbReference type="EMBL" id="BPLR01017352">
    <property type="protein sequence ID" value="GIY90820.1"/>
    <property type="molecule type" value="Genomic_DNA"/>
</dbReference>
<proteinExistence type="predicted"/>
<dbReference type="AlphaFoldDB" id="A0AAV4X6K2"/>
<accession>A0AAV4X6K2</accession>
<evidence type="ECO:0000313" key="2">
    <source>
        <dbReference type="Proteomes" id="UP001054945"/>
    </source>
</evidence>
<protein>
    <submittedName>
        <fullName evidence="1">Uncharacterized protein</fullName>
    </submittedName>
</protein>
<keyword evidence="2" id="KW-1185">Reference proteome</keyword>
<sequence>MVCVTMAAEGDSPFNCTVQRGFADSGIAFYWLFVLPGVTMTQLPCSSEGIKPPCIMITTAVSRSNYHLSMLTMAFAEKPLILKDLACAHAVRVPRIDVELSLASLVLWWDNIFGSAADLLRSGCVLEPLPEKWQKRSPLPAVSILLFGDRVFLAAAVQLPRLFSSSPVSQRVCNVKW</sequence>
<evidence type="ECO:0000313" key="1">
    <source>
        <dbReference type="EMBL" id="GIY90820.1"/>
    </source>
</evidence>
<gene>
    <name evidence="1" type="ORF">CEXT_441601</name>
</gene>
<dbReference type="Proteomes" id="UP001054945">
    <property type="component" value="Unassembled WGS sequence"/>
</dbReference>